<evidence type="ECO:0000256" key="4">
    <source>
        <dbReference type="ARBA" id="ARBA00022723"/>
    </source>
</evidence>
<dbReference type="GO" id="GO:0006508">
    <property type="term" value="P:proteolysis"/>
    <property type="evidence" value="ECO:0007669"/>
    <property type="project" value="UniProtKB-KW"/>
</dbReference>
<dbReference type="FunFam" id="3.30.830.10:FF:000012">
    <property type="entry name" value="Protease 3"/>
    <property type="match status" value="1"/>
</dbReference>
<dbReference type="PANTHER" id="PTHR43690">
    <property type="entry name" value="NARDILYSIN"/>
    <property type="match status" value="1"/>
</dbReference>
<proteinExistence type="inferred from homology"/>
<keyword evidence="6" id="KW-0862">Zinc</keyword>
<keyword evidence="4" id="KW-0479">Metal-binding</keyword>
<dbReference type="EMBL" id="HBHJ01015302">
    <property type="protein sequence ID" value="CAD9686658.1"/>
    <property type="molecule type" value="Transcribed_RNA"/>
</dbReference>
<feature type="domain" description="Peptidase M16 N-terminal" evidence="9">
    <location>
        <begin position="37"/>
        <end position="179"/>
    </location>
</feature>
<gene>
    <name evidence="11" type="ORF">RMAR1173_LOCUS10137</name>
</gene>
<dbReference type="InterPro" id="IPR050626">
    <property type="entry name" value="Peptidase_M16"/>
</dbReference>
<dbReference type="Pfam" id="PF05193">
    <property type="entry name" value="Peptidase_M16_C"/>
    <property type="match status" value="1"/>
</dbReference>
<evidence type="ECO:0000256" key="3">
    <source>
        <dbReference type="ARBA" id="ARBA00022670"/>
    </source>
</evidence>
<sequence>MAPLSSATSTLLSPRGVVASPFDERSYAGFTLPNGIRVLVVRDQHTKLASAALTVGVGAAKDPMELPGLAHFTEHMSMQGSAAYPEDNAYKKFINKHGGKSNAATSMEHTTYKFQVADTAPEHEALLGTLDIFSSFFSKPLFNPDFVSREVKAIDAEDSKNRINDERRLLQVLRSITNPECSFSKYSTGSFQTLWEIPAQAKPPLAVHEAMREFHRQHYTPGQMGLVVVANASLVAMEGWVRDRFTEVGSTQRQSAEEGQEEHHQSQAEPSGPGAKDAPAWVVPGSTPRLVQWRGP</sequence>
<protein>
    <recommendedName>
        <fullName evidence="12">Peptidase M16 N-terminal domain-containing protein</fullName>
    </recommendedName>
</protein>
<dbReference type="InterPro" id="IPR011765">
    <property type="entry name" value="Pept_M16_N"/>
</dbReference>
<evidence type="ECO:0000256" key="1">
    <source>
        <dbReference type="ARBA" id="ARBA00001947"/>
    </source>
</evidence>
<evidence type="ECO:0000256" key="5">
    <source>
        <dbReference type="ARBA" id="ARBA00022801"/>
    </source>
</evidence>
<accession>A0A7S2WHG2</accession>
<feature type="domain" description="Peptidase M16 C-terminal" evidence="10">
    <location>
        <begin position="208"/>
        <end position="261"/>
    </location>
</feature>
<keyword evidence="3" id="KW-0645">Protease</keyword>
<name>A0A7S2WHG2_9STRA</name>
<dbReference type="AlphaFoldDB" id="A0A7S2WHG2"/>
<dbReference type="Pfam" id="PF00675">
    <property type="entry name" value="Peptidase_M16"/>
    <property type="match status" value="1"/>
</dbReference>
<keyword evidence="5" id="KW-0378">Hydrolase</keyword>
<dbReference type="PANTHER" id="PTHR43690:SF18">
    <property type="entry name" value="INSULIN-DEGRADING ENZYME-RELATED"/>
    <property type="match status" value="1"/>
</dbReference>
<evidence type="ECO:0000256" key="8">
    <source>
        <dbReference type="SAM" id="MobiDB-lite"/>
    </source>
</evidence>
<evidence type="ECO:0000256" key="6">
    <source>
        <dbReference type="ARBA" id="ARBA00022833"/>
    </source>
</evidence>
<dbReference type="Gene3D" id="3.30.830.10">
    <property type="entry name" value="Metalloenzyme, LuxS/M16 peptidase-like"/>
    <property type="match status" value="1"/>
</dbReference>
<comment type="similarity">
    <text evidence="2">Belongs to the peptidase M16 family.</text>
</comment>
<evidence type="ECO:0000256" key="7">
    <source>
        <dbReference type="ARBA" id="ARBA00023049"/>
    </source>
</evidence>
<keyword evidence="7" id="KW-0482">Metalloprotease</keyword>
<dbReference type="InterPro" id="IPR007863">
    <property type="entry name" value="Peptidase_M16_C"/>
</dbReference>
<evidence type="ECO:0000313" key="11">
    <source>
        <dbReference type="EMBL" id="CAD9686658.1"/>
    </source>
</evidence>
<evidence type="ECO:0000259" key="10">
    <source>
        <dbReference type="Pfam" id="PF05193"/>
    </source>
</evidence>
<evidence type="ECO:0000259" key="9">
    <source>
        <dbReference type="Pfam" id="PF00675"/>
    </source>
</evidence>
<feature type="region of interest" description="Disordered" evidence="8">
    <location>
        <begin position="248"/>
        <end position="296"/>
    </location>
</feature>
<evidence type="ECO:0008006" key="12">
    <source>
        <dbReference type="Google" id="ProtNLM"/>
    </source>
</evidence>
<evidence type="ECO:0000256" key="2">
    <source>
        <dbReference type="ARBA" id="ARBA00007261"/>
    </source>
</evidence>
<dbReference type="GO" id="GO:0046872">
    <property type="term" value="F:metal ion binding"/>
    <property type="evidence" value="ECO:0007669"/>
    <property type="project" value="UniProtKB-KW"/>
</dbReference>
<dbReference type="GO" id="GO:0004222">
    <property type="term" value="F:metalloendopeptidase activity"/>
    <property type="evidence" value="ECO:0007669"/>
    <property type="project" value="UniProtKB-ARBA"/>
</dbReference>
<organism evidence="11">
    <name type="scientific">Rhizochromulina marina</name>
    <dbReference type="NCBI Taxonomy" id="1034831"/>
    <lineage>
        <taxon>Eukaryota</taxon>
        <taxon>Sar</taxon>
        <taxon>Stramenopiles</taxon>
        <taxon>Ochrophyta</taxon>
        <taxon>Dictyochophyceae</taxon>
        <taxon>Rhizochromulinales</taxon>
        <taxon>Rhizochromulina</taxon>
    </lineage>
</organism>
<dbReference type="SUPFAM" id="SSF63411">
    <property type="entry name" value="LuxS/MPP-like metallohydrolase"/>
    <property type="match status" value="1"/>
</dbReference>
<reference evidence="11" key="1">
    <citation type="submission" date="2021-01" db="EMBL/GenBank/DDBJ databases">
        <authorList>
            <person name="Corre E."/>
            <person name="Pelletier E."/>
            <person name="Niang G."/>
            <person name="Scheremetjew M."/>
            <person name="Finn R."/>
            <person name="Kale V."/>
            <person name="Holt S."/>
            <person name="Cochrane G."/>
            <person name="Meng A."/>
            <person name="Brown T."/>
            <person name="Cohen L."/>
        </authorList>
    </citation>
    <scope>NUCLEOTIDE SEQUENCE</scope>
    <source>
        <strain evidence="11">CCMP1243</strain>
    </source>
</reference>
<dbReference type="InterPro" id="IPR011249">
    <property type="entry name" value="Metalloenz_LuxS/M16"/>
</dbReference>
<comment type="cofactor">
    <cofactor evidence="1">
        <name>Zn(2+)</name>
        <dbReference type="ChEBI" id="CHEBI:29105"/>
    </cofactor>
</comment>